<keyword evidence="3" id="KW-1185">Reference proteome</keyword>
<dbReference type="EMBL" id="JABWCV010000015">
    <property type="protein sequence ID" value="NVF15241.1"/>
    <property type="molecule type" value="Genomic_DNA"/>
</dbReference>
<reference evidence="2 3" key="1">
    <citation type="submission" date="2020-06" db="EMBL/GenBank/DDBJ databases">
        <title>Halomonas sp. QX-1 draft genome sequence.</title>
        <authorList>
            <person name="Qiu X."/>
        </authorList>
    </citation>
    <scope>NUCLEOTIDE SEQUENCE [LARGE SCALE GENOMIC DNA]</scope>
    <source>
        <strain evidence="2 3">QX-1</strain>
    </source>
</reference>
<sequence>MNHDNPTQHAEYAWQQASQLTPPPKPPRLEFYMPAMPSLTLIHRLEMRWWHYRRRQLFRRHVVPLLAYDDHVLQDIGHCRENIHWANQLPLSVDAVQALEEKANIGVKT</sequence>
<evidence type="ECO:0008006" key="4">
    <source>
        <dbReference type="Google" id="ProtNLM"/>
    </source>
</evidence>
<proteinExistence type="predicted"/>
<dbReference type="AlphaFoldDB" id="A0A7Y6VA72"/>
<dbReference type="Proteomes" id="UP000589984">
    <property type="component" value="Unassembled WGS sequence"/>
</dbReference>
<organism evidence="2 3">
    <name type="scientific">Vreelandella maris</name>
    <dbReference type="NCBI Taxonomy" id="2729617"/>
    <lineage>
        <taxon>Bacteria</taxon>
        <taxon>Pseudomonadati</taxon>
        <taxon>Pseudomonadota</taxon>
        <taxon>Gammaproteobacteria</taxon>
        <taxon>Oceanospirillales</taxon>
        <taxon>Halomonadaceae</taxon>
        <taxon>Vreelandella</taxon>
    </lineage>
</organism>
<name>A0A7Y6VA72_9GAMM</name>
<gene>
    <name evidence="2" type="ORF">HUO07_13820</name>
</gene>
<evidence type="ECO:0000313" key="2">
    <source>
        <dbReference type="EMBL" id="NVF15241.1"/>
    </source>
</evidence>
<protein>
    <recommendedName>
        <fullName evidence="4">DUF1127 domain-containing protein</fullName>
    </recommendedName>
</protein>
<dbReference type="RefSeq" id="WP_176304067.1">
    <property type="nucleotide sequence ID" value="NZ_JABWCV010000015.1"/>
</dbReference>
<comment type="caution">
    <text evidence="2">The sequence shown here is derived from an EMBL/GenBank/DDBJ whole genome shotgun (WGS) entry which is preliminary data.</text>
</comment>
<evidence type="ECO:0000256" key="1">
    <source>
        <dbReference type="SAM" id="MobiDB-lite"/>
    </source>
</evidence>
<evidence type="ECO:0000313" key="3">
    <source>
        <dbReference type="Proteomes" id="UP000589984"/>
    </source>
</evidence>
<accession>A0A7Y6VA72</accession>
<feature type="region of interest" description="Disordered" evidence="1">
    <location>
        <begin position="1"/>
        <end position="26"/>
    </location>
</feature>